<evidence type="ECO:0000313" key="1">
    <source>
        <dbReference type="EMBL" id="ELS30346.1"/>
    </source>
</evidence>
<name>L8MSD1_9CYAN</name>
<accession>L8MSD1</accession>
<organism evidence="1 2">
    <name type="scientific">Pseudanabaena biceps PCC 7429</name>
    <dbReference type="NCBI Taxonomy" id="927668"/>
    <lineage>
        <taxon>Bacteria</taxon>
        <taxon>Bacillati</taxon>
        <taxon>Cyanobacteriota</taxon>
        <taxon>Cyanophyceae</taxon>
        <taxon>Pseudanabaenales</taxon>
        <taxon>Pseudanabaenaceae</taxon>
        <taxon>Pseudanabaena</taxon>
    </lineage>
</organism>
<protein>
    <submittedName>
        <fullName evidence="1">Uncharacterized protein</fullName>
    </submittedName>
</protein>
<reference evidence="1 2" key="1">
    <citation type="journal article" date="2013" name="Proc. Natl. Acad. Sci. U.S.A.">
        <title>Improving the coverage of the cyanobacterial phylum using diversity-driven genome sequencing.</title>
        <authorList>
            <person name="Shih P.M."/>
            <person name="Wu D."/>
            <person name="Latifi A."/>
            <person name="Axen S.D."/>
            <person name="Fewer D.P."/>
            <person name="Talla E."/>
            <person name="Calteau A."/>
            <person name="Cai F."/>
            <person name="Tandeau de Marsac N."/>
            <person name="Rippka R."/>
            <person name="Herdman M."/>
            <person name="Sivonen K."/>
            <person name="Coursin T."/>
            <person name="Laurent T."/>
            <person name="Goodwin L."/>
            <person name="Nolan M."/>
            <person name="Davenport K.W."/>
            <person name="Han C.S."/>
            <person name="Rubin E.M."/>
            <person name="Eisen J.A."/>
            <person name="Woyke T."/>
            <person name="Gugger M."/>
            <person name="Kerfeld C.A."/>
        </authorList>
    </citation>
    <scope>NUCLEOTIDE SEQUENCE [LARGE SCALE GENOMIC DNA]</scope>
    <source>
        <strain evidence="1 2">PCC 7429</strain>
    </source>
</reference>
<dbReference type="PATRIC" id="fig|927668.3.peg.5137"/>
<evidence type="ECO:0000313" key="2">
    <source>
        <dbReference type="Proteomes" id="UP000011201"/>
    </source>
</evidence>
<gene>
    <name evidence="1" type="ORF">Pse7429DRAFT_4525</name>
</gene>
<keyword evidence="2" id="KW-1185">Reference proteome</keyword>
<comment type="caution">
    <text evidence="1">The sequence shown here is derived from an EMBL/GenBank/DDBJ whole genome shotgun (WGS) entry which is preliminary data.</text>
</comment>
<sequence>MATPFWELVLQFWLMSQVFDGYDKYAVSMRLLSRYKILLAQ</sequence>
<dbReference type="AlphaFoldDB" id="L8MSD1"/>
<dbReference type="Proteomes" id="UP000011201">
    <property type="component" value="Unassembled WGS sequence"/>
</dbReference>
<proteinExistence type="predicted"/>
<dbReference type="EMBL" id="ALWB01000346">
    <property type="protein sequence ID" value="ELS30346.1"/>
    <property type="molecule type" value="Genomic_DNA"/>
</dbReference>